<protein>
    <submittedName>
        <fullName evidence="1">Uncharacterized protein</fullName>
    </submittedName>
</protein>
<comment type="caution">
    <text evidence="1">The sequence shown here is derived from an EMBL/GenBank/DDBJ whole genome shotgun (WGS) entry which is preliminary data.</text>
</comment>
<gene>
    <name evidence="1" type="ORF">STCU_12247</name>
</gene>
<evidence type="ECO:0000313" key="2">
    <source>
        <dbReference type="Proteomes" id="UP000015354"/>
    </source>
</evidence>
<reference evidence="1 2" key="1">
    <citation type="journal article" date="2013" name="PLoS ONE">
        <title>Predicting the Proteins of Angomonas deanei, Strigomonas culicis and Their Respective Endosymbionts Reveals New Aspects of the Trypanosomatidae Family.</title>
        <authorList>
            <person name="Motta M.C."/>
            <person name="Martins A.C."/>
            <person name="de Souza S.S."/>
            <person name="Catta-Preta C.M."/>
            <person name="Silva R."/>
            <person name="Klein C.C."/>
            <person name="de Almeida L.G."/>
            <person name="de Lima Cunha O."/>
            <person name="Ciapina L.P."/>
            <person name="Brocchi M."/>
            <person name="Colabardini A.C."/>
            <person name="de Araujo Lima B."/>
            <person name="Machado C.R."/>
            <person name="de Almeida Soares C.M."/>
            <person name="Probst C.M."/>
            <person name="de Menezes C.B."/>
            <person name="Thompson C.E."/>
            <person name="Bartholomeu D.C."/>
            <person name="Gradia D.F."/>
            <person name="Pavoni D.P."/>
            <person name="Grisard E.C."/>
            <person name="Fantinatti-Garboggini F."/>
            <person name="Marchini F.K."/>
            <person name="Rodrigues-Luiz G.F."/>
            <person name="Wagner G."/>
            <person name="Goldman G.H."/>
            <person name="Fietto J.L."/>
            <person name="Elias M.C."/>
            <person name="Goldman M.H."/>
            <person name="Sagot M.F."/>
            <person name="Pereira M."/>
            <person name="Stoco P.H."/>
            <person name="de Mendonca-Neto R.P."/>
            <person name="Teixeira S.M."/>
            <person name="Maciel T.E."/>
            <person name="de Oliveira Mendes T.A."/>
            <person name="Urmenyi T.P."/>
            <person name="de Souza W."/>
            <person name="Schenkman S."/>
            <person name="de Vasconcelos A.T."/>
        </authorList>
    </citation>
    <scope>NUCLEOTIDE SEQUENCE [LARGE SCALE GENOMIC DNA]</scope>
</reference>
<organism evidence="1 2">
    <name type="scientific">Strigomonas culicis</name>
    <dbReference type="NCBI Taxonomy" id="28005"/>
    <lineage>
        <taxon>Eukaryota</taxon>
        <taxon>Discoba</taxon>
        <taxon>Euglenozoa</taxon>
        <taxon>Kinetoplastea</taxon>
        <taxon>Metakinetoplastina</taxon>
        <taxon>Trypanosomatida</taxon>
        <taxon>Trypanosomatidae</taxon>
        <taxon>Strigomonadinae</taxon>
        <taxon>Strigomonas</taxon>
    </lineage>
</organism>
<name>S9TFU7_9TRYP</name>
<keyword evidence="2" id="KW-1185">Reference proteome</keyword>
<dbReference type="EMBL" id="ATMH01012405">
    <property type="protein sequence ID" value="EPY15208.1"/>
    <property type="molecule type" value="Genomic_DNA"/>
</dbReference>
<dbReference type="Proteomes" id="UP000015354">
    <property type="component" value="Unassembled WGS sequence"/>
</dbReference>
<dbReference type="AlphaFoldDB" id="S9TFU7"/>
<accession>S9TFU7</accession>
<proteinExistence type="predicted"/>
<evidence type="ECO:0000313" key="1">
    <source>
        <dbReference type="EMBL" id="EPY15208.1"/>
    </source>
</evidence>
<sequence length="91" mass="10210">MSDTHRTPAAECDDSTLRLVQSYTDQISDFLVTDVAAVSLPCQMARAAHDTMRTTELELFLTIRETQNAQMALERLTVACTETRIQEELCS</sequence>